<name>A0A1G7MER2_9SPHI</name>
<feature type="transmembrane region" description="Helical" evidence="1">
    <location>
        <begin position="7"/>
        <end position="24"/>
    </location>
</feature>
<feature type="transmembrane region" description="Helical" evidence="1">
    <location>
        <begin position="288"/>
        <end position="318"/>
    </location>
</feature>
<feature type="transmembrane region" description="Helical" evidence="1">
    <location>
        <begin position="523"/>
        <end position="542"/>
    </location>
</feature>
<organism evidence="2 3">
    <name type="scientific">Mucilaginibacter pineti</name>
    <dbReference type="NCBI Taxonomy" id="1391627"/>
    <lineage>
        <taxon>Bacteria</taxon>
        <taxon>Pseudomonadati</taxon>
        <taxon>Bacteroidota</taxon>
        <taxon>Sphingobacteriia</taxon>
        <taxon>Sphingobacteriales</taxon>
        <taxon>Sphingobacteriaceae</taxon>
        <taxon>Mucilaginibacter</taxon>
    </lineage>
</organism>
<feature type="transmembrane region" description="Helical" evidence="1">
    <location>
        <begin position="113"/>
        <end position="134"/>
    </location>
</feature>
<feature type="transmembrane region" description="Helical" evidence="1">
    <location>
        <begin position="176"/>
        <end position="207"/>
    </location>
</feature>
<reference evidence="2 3" key="1">
    <citation type="submission" date="2016-10" db="EMBL/GenBank/DDBJ databases">
        <authorList>
            <person name="de Groot N.N."/>
        </authorList>
    </citation>
    <scope>NUCLEOTIDE SEQUENCE [LARGE SCALE GENOMIC DNA]</scope>
    <source>
        <strain evidence="2 3">47C3B</strain>
    </source>
</reference>
<keyword evidence="3" id="KW-1185">Reference proteome</keyword>
<dbReference type="STRING" id="1391627.SAMN05216464_12160"/>
<feature type="transmembrane region" description="Helical" evidence="1">
    <location>
        <begin position="249"/>
        <end position="282"/>
    </location>
</feature>
<feature type="transmembrane region" description="Helical" evidence="1">
    <location>
        <begin position="579"/>
        <end position="599"/>
    </location>
</feature>
<accession>A0A1G7MER2</accession>
<dbReference type="InterPro" id="IPR021280">
    <property type="entry name" value="TMEM260-like"/>
</dbReference>
<dbReference type="PANTHER" id="PTHR16214">
    <property type="entry name" value="TRANSMEMBRANE PROTEIN 260"/>
    <property type="match status" value="1"/>
</dbReference>
<evidence type="ECO:0000313" key="3">
    <source>
        <dbReference type="Proteomes" id="UP000199072"/>
    </source>
</evidence>
<gene>
    <name evidence="2" type="ORF">SAMN05216464_12160</name>
</gene>
<keyword evidence="1" id="KW-0812">Transmembrane</keyword>
<feature type="transmembrane region" description="Helical" evidence="1">
    <location>
        <begin position="219"/>
        <end position="237"/>
    </location>
</feature>
<protein>
    <recommendedName>
        <fullName evidence="4">DUF2723 domain-containing protein</fullName>
    </recommendedName>
</protein>
<feature type="transmembrane region" description="Helical" evidence="1">
    <location>
        <begin position="611"/>
        <end position="629"/>
    </location>
</feature>
<evidence type="ECO:0000313" key="2">
    <source>
        <dbReference type="EMBL" id="SDF60302.1"/>
    </source>
</evidence>
<keyword evidence="1" id="KW-0472">Membrane</keyword>
<dbReference type="Proteomes" id="UP000199072">
    <property type="component" value="Unassembled WGS sequence"/>
</dbReference>
<dbReference type="PANTHER" id="PTHR16214:SF3">
    <property type="entry name" value="TRANSMEMBRANE PROTEIN 260"/>
    <property type="match status" value="1"/>
</dbReference>
<dbReference type="OrthoDB" id="9807602at2"/>
<feature type="transmembrane region" description="Helical" evidence="1">
    <location>
        <begin position="330"/>
        <end position="354"/>
    </location>
</feature>
<sequence length="1045" mass="117558">MNYTKFNNIFGWIAFILATLTYILTLEPSSSFWDCGEFIACIYRLQVAHQPGAPLFTMIGKAFTLLSMGDTTKVAYWANMASALASGATIMFLFWTVTALAKKILVKKAEDLNITNTIIIIGSGLVGALAYAWSDTFWFSAVESEVYAQSSLCTAVVFWAILKWDAHADEPHADKWIVFIAYVMGLSIGIHLLNLLVIPAIALVIYFRRAKNATTKGTLLAFFAGVVAVAFVLWGVIQYTVKGAAFSDLLFVNTLGMGFGSGAVVFFALLIITIVAALYYTIKPSNPVIIVASVSFLLVLGISAGIIGIVAGVVILGLLEYIVKIRERRFALNTFLVCLLFILFGYSSFVMIVVRAKADTNLNNSDPENAFSLNSYLNRDQYGDTPLLYGQFFDSTPTDQTEGANIYRRGETKYEVAGKKLTTIYDRNTIFPRMFSEKAGHAQFYRSWTHLAEGEKPTFATNLGFFATWQINHMYTRYFLWNFVGRTNDLDPASTGSSIDGDWISGWNFNKQLPASVTDSKSYNRLFFLPLIIGLFGMFFHFTRDQKNAGVVAVLFFFTGLAIVLYLNQDPNQPRERDYAYAGSFYAFAVWIGLGVVAIADVLSKKINGKVSGIIATVVCLLAAPILMASQEWDDHDRSTKLTPHDMAYNYLTSCAPNAILFTYADNDTYPLWYIQEVEHVRPDVRIVNLSLLGTDWYIRGMKNKMNDSEPLPISMPYKKFEPGVRDVIYFNDQKIPGYTELKDVFDFITSDDKQTMVEYNNGEFGNYLPTKNFRMTINADEVVKTGSVPAAQKDKIAPEMDWSFEGKYITKDNLAMMDIVAHNNWKRPIYFAVTVPNDNMMGLDKYLYNEGFAYRLLPLKPDTSVGPADAVNTSLMYNNMINKFKWGNMKTARYLDRESMTMFYPLVTRLYSSLADNLEKEGHTAEAKNVLKKYDEVMPSTITSMEIAVRKYWLSESAYRLDEIAIANRLTEQTDNYVVSLLNYSYSLMQAGDSGVDNRDVQYAMSMLSSMANATKTHKQTALNAKLEAQLKDYYKKFGVPPTR</sequence>
<dbReference type="EMBL" id="FNAI01000021">
    <property type="protein sequence ID" value="SDF60302.1"/>
    <property type="molecule type" value="Genomic_DNA"/>
</dbReference>
<keyword evidence="1" id="KW-1133">Transmembrane helix</keyword>
<dbReference type="Pfam" id="PF11028">
    <property type="entry name" value="TMEM260-like"/>
    <property type="match status" value="1"/>
</dbReference>
<evidence type="ECO:0008006" key="4">
    <source>
        <dbReference type="Google" id="ProtNLM"/>
    </source>
</evidence>
<feature type="transmembrane region" description="Helical" evidence="1">
    <location>
        <begin position="74"/>
        <end position="101"/>
    </location>
</feature>
<dbReference type="RefSeq" id="WP_091156505.1">
    <property type="nucleotide sequence ID" value="NZ_FNAI01000021.1"/>
</dbReference>
<dbReference type="InterPro" id="IPR052724">
    <property type="entry name" value="GT117_domain-containing"/>
</dbReference>
<evidence type="ECO:0000256" key="1">
    <source>
        <dbReference type="SAM" id="Phobius"/>
    </source>
</evidence>
<feature type="transmembrane region" description="Helical" evidence="1">
    <location>
        <begin position="549"/>
        <end position="567"/>
    </location>
</feature>
<dbReference type="AlphaFoldDB" id="A0A1G7MER2"/>
<proteinExistence type="predicted"/>